<sequence>MSIRMNIDPKTYLRQWADRYKQEVTENIMPFWMKHGVDHVNGGVYTCLNRDGSLMDTTKSVWFQGRFAYICAYAYNHIKRNREWLEASKSTIDFIEAHCFDSDRHMFFSVTADGTPLRKRRYVFSETFAAIAMAEYSIASGDSHYAKRALEVFDDTLRFLSTPGFLQPKYEPNVQLQGHSIVMILINVCSCLRNAVNEERLTKQIDESIDKLQRYFMHPEFKALLECVGPAGEFIDTNMTRTINPGHCIETSWFIMEEARHRQWDKNLLDMALTIFDWSWDWGWDENYGGIINFRDCKGLPSQDYAQDMKFWWPQCETIIASLYAYMATGNMKYLERHQQISEWTYAHFPDPDYPEWYGYLHRDGTVAQPAKGNLYKGPFHIPRMMIKSFTLCNDILSRM</sequence>
<comment type="similarity">
    <text evidence="1">Belongs to the N-acylglucosamine 2-epimerase family.</text>
</comment>
<dbReference type="Pfam" id="PF07221">
    <property type="entry name" value="GlcNAc_2-epim"/>
    <property type="match status" value="1"/>
</dbReference>
<dbReference type="InterPro" id="IPR010819">
    <property type="entry name" value="AGE/CE"/>
</dbReference>
<dbReference type="AlphaFoldDB" id="E6MSM6"/>
<dbReference type="Proteomes" id="UP000003874">
    <property type="component" value="Unassembled WGS sequence"/>
</dbReference>
<dbReference type="eggNOG" id="COG2942">
    <property type="taxonomic scope" value="Bacteria"/>
</dbReference>
<dbReference type="Gene3D" id="1.50.10.10">
    <property type="match status" value="1"/>
</dbReference>
<evidence type="ECO:0000313" key="3">
    <source>
        <dbReference type="EMBL" id="EFV03371.1"/>
    </source>
</evidence>
<dbReference type="STRING" id="888832.HMPREF9420_2494"/>
<dbReference type="EC" id="5.1.3.8" evidence="3"/>
<dbReference type="GO" id="GO:0050121">
    <property type="term" value="F:N-acylglucosamine 2-epimerase activity"/>
    <property type="evidence" value="ECO:0007669"/>
    <property type="project" value="UniProtKB-EC"/>
</dbReference>
<dbReference type="InterPro" id="IPR012341">
    <property type="entry name" value="6hp_glycosidase-like_sf"/>
</dbReference>
<keyword evidence="4" id="KW-1185">Reference proteome</keyword>
<proteinExistence type="inferred from homology"/>
<dbReference type="SUPFAM" id="SSF48208">
    <property type="entry name" value="Six-hairpin glycosidases"/>
    <property type="match status" value="1"/>
</dbReference>
<name>E6MSM6_9BACT</name>
<keyword evidence="2 3" id="KW-0413">Isomerase</keyword>
<accession>E6MSM6</accession>
<dbReference type="HOGENOM" id="CLU_046651_0_1_10"/>
<reference evidence="3 4" key="1">
    <citation type="submission" date="2010-12" db="EMBL/GenBank/DDBJ databases">
        <authorList>
            <person name="Muzny D."/>
            <person name="Qin X."/>
            <person name="Deng J."/>
            <person name="Jiang H."/>
            <person name="Liu Y."/>
            <person name="Qu J."/>
            <person name="Song X.-Z."/>
            <person name="Zhang L."/>
            <person name="Thornton R."/>
            <person name="Coyle M."/>
            <person name="Francisco L."/>
            <person name="Jackson L."/>
            <person name="Javaid M."/>
            <person name="Korchina V."/>
            <person name="Kovar C."/>
            <person name="Mata R."/>
            <person name="Mathew T."/>
            <person name="Ngo R."/>
            <person name="Nguyen L."/>
            <person name="Nguyen N."/>
            <person name="Okwuonu G."/>
            <person name="Ongeri F."/>
            <person name="Pham C."/>
            <person name="Simmons D."/>
            <person name="Wilczek-Boney K."/>
            <person name="Hale W."/>
            <person name="Jakkamsetti A."/>
            <person name="Pham P."/>
            <person name="Ruth R."/>
            <person name="San Lucas F."/>
            <person name="Warren J."/>
            <person name="Zhang J."/>
            <person name="Zhao Z."/>
            <person name="Zhou C."/>
            <person name="Zhu D."/>
            <person name="Lee S."/>
            <person name="Bess C."/>
            <person name="Blankenburg K."/>
            <person name="Forbes L."/>
            <person name="Fu Q."/>
            <person name="Gubbala S."/>
            <person name="Hirani K."/>
            <person name="Jayaseelan J.C."/>
            <person name="Lara F."/>
            <person name="Munidasa M."/>
            <person name="Palculict T."/>
            <person name="Patil S."/>
            <person name="Pu L.-L."/>
            <person name="Saada N."/>
            <person name="Tang L."/>
            <person name="Weissenberger G."/>
            <person name="Zhu Y."/>
            <person name="Hemphill L."/>
            <person name="Shang Y."/>
            <person name="Youmans B."/>
            <person name="Ayvaz T."/>
            <person name="Ross M."/>
            <person name="Santibanez J."/>
            <person name="Aqrawi P."/>
            <person name="Gross S."/>
            <person name="Joshi V."/>
            <person name="Fowler G."/>
            <person name="Nazareth L."/>
            <person name="Reid J."/>
            <person name="Worley K."/>
            <person name="Petrosino J."/>
            <person name="Highlander S."/>
            <person name="Gibbs R."/>
        </authorList>
    </citation>
    <scope>NUCLEOTIDE SEQUENCE [LARGE SCALE GENOMIC DNA]</scope>
    <source>
        <strain evidence="3 4">DSM 15606</strain>
    </source>
</reference>
<evidence type="ECO:0000256" key="1">
    <source>
        <dbReference type="ARBA" id="ARBA00008558"/>
    </source>
</evidence>
<dbReference type="InterPro" id="IPR008928">
    <property type="entry name" value="6-hairpin_glycosidase_sf"/>
</dbReference>
<dbReference type="EMBL" id="AEQO01000192">
    <property type="protein sequence ID" value="EFV03371.1"/>
    <property type="molecule type" value="Genomic_DNA"/>
</dbReference>
<evidence type="ECO:0000256" key="2">
    <source>
        <dbReference type="ARBA" id="ARBA00023235"/>
    </source>
</evidence>
<protein>
    <submittedName>
        <fullName evidence="3">N-acylglucosamine 2-epimerase</fullName>
        <ecNumber evidence="3">5.1.3.8</ecNumber>
    </submittedName>
</protein>
<dbReference type="PANTHER" id="PTHR15108">
    <property type="entry name" value="N-ACYLGLUCOSAMINE-2-EPIMERASE"/>
    <property type="match status" value="1"/>
</dbReference>
<comment type="caution">
    <text evidence="3">The sequence shown here is derived from an EMBL/GenBank/DDBJ whole genome shotgun (WGS) entry which is preliminary data.</text>
</comment>
<gene>
    <name evidence="3" type="primary">nanE</name>
    <name evidence="3" type="ORF">HMPREF9420_2494</name>
</gene>
<dbReference type="FunFam" id="1.50.10.10:FF:000021">
    <property type="entry name" value="N-acylglucosamine 2-epimerase"/>
    <property type="match status" value="1"/>
</dbReference>
<dbReference type="GO" id="GO:0005975">
    <property type="term" value="P:carbohydrate metabolic process"/>
    <property type="evidence" value="ECO:0007669"/>
    <property type="project" value="InterPro"/>
</dbReference>
<evidence type="ECO:0000313" key="4">
    <source>
        <dbReference type="Proteomes" id="UP000003874"/>
    </source>
</evidence>
<organism evidence="3 4">
    <name type="scientific">Segatella salivae DSM 15606</name>
    <dbReference type="NCBI Taxonomy" id="888832"/>
    <lineage>
        <taxon>Bacteria</taxon>
        <taxon>Pseudomonadati</taxon>
        <taxon>Bacteroidota</taxon>
        <taxon>Bacteroidia</taxon>
        <taxon>Bacteroidales</taxon>
        <taxon>Prevotellaceae</taxon>
        <taxon>Segatella</taxon>
    </lineage>
</organism>